<dbReference type="PANTHER" id="PTHR42756:SF1">
    <property type="entry name" value="TRANSCRIPTIONAL REPRESSOR OF EMRAB OPERON"/>
    <property type="match status" value="1"/>
</dbReference>
<dbReference type="GO" id="GO:0003677">
    <property type="term" value="F:DNA binding"/>
    <property type="evidence" value="ECO:0007669"/>
    <property type="project" value="UniProtKB-KW"/>
</dbReference>
<dbReference type="PANTHER" id="PTHR42756">
    <property type="entry name" value="TRANSCRIPTIONAL REGULATOR, MARR"/>
    <property type="match status" value="1"/>
</dbReference>
<keyword evidence="1" id="KW-0805">Transcription regulation</keyword>
<dbReference type="InterPro" id="IPR000835">
    <property type="entry name" value="HTH_MarR-typ"/>
</dbReference>
<keyword evidence="2" id="KW-0238">DNA-binding</keyword>
<dbReference type="InterPro" id="IPR036388">
    <property type="entry name" value="WH-like_DNA-bd_sf"/>
</dbReference>
<reference evidence="6" key="1">
    <citation type="journal article" date="2023" name="Int. J. Syst. Evol. Microbiol.">
        <title>Mesoterricola silvestris gen. nov., sp. nov., Mesoterricola sediminis sp. nov., Geothrix oryzae sp. nov., Geothrix edaphica sp. nov., Geothrix rubra sp. nov., and Geothrix limicola sp. nov., six novel members of Acidobacteriota isolated from soils.</title>
        <authorList>
            <person name="Itoh H."/>
            <person name="Sugisawa Y."/>
            <person name="Mise K."/>
            <person name="Xu Z."/>
            <person name="Kuniyasu M."/>
            <person name="Ushijima N."/>
            <person name="Kawano K."/>
            <person name="Kobayashi E."/>
            <person name="Shiratori Y."/>
            <person name="Masuda Y."/>
            <person name="Senoo K."/>
        </authorList>
    </citation>
    <scope>NUCLEOTIDE SEQUENCE [LARGE SCALE GENOMIC DNA]</scope>
    <source>
        <strain evidence="6">W79</strain>
    </source>
</reference>
<sequence length="141" mass="15663">MEIEQICRVFGVLHRHSLDHIAGFARGLDISAVECIFLLFVLANEGINQERLSALLTIDKSATAKAMKSLERAGYIERSPSSRDRRAKIVFSTAKARDLQPLIKANLKGYMEAITREVSPGDLEITLRTIEAVTNRLAGRP</sequence>
<dbReference type="Proteomes" id="UP001238179">
    <property type="component" value="Chromosome"/>
</dbReference>
<evidence type="ECO:0000313" key="6">
    <source>
        <dbReference type="Proteomes" id="UP001238179"/>
    </source>
</evidence>
<dbReference type="EMBL" id="AP027080">
    <property type="protein sequence ID" value="BDU71793.1"/>
    <property type="molecule type" value="Genomic_DNA"/>
</dbReference>
<dbReference type="SMART" id="SM00347">
    <property type="entry name" value="HTH_MARR"/>
    <property type="match status" value="1"/>
</dbReference>
<gene>
    <name evidence="5" type="ORF">METEAL_09670</name>
</gene>
<dbReference type="PROSITE" id="PS50995">
    <property type="entry name" value="HTH_MARR_2"/>
    <property type="match status" value="1"/>
</dbReference>
<dbReference type="InterPro" id="IPR036390">
    <property type="entry name" value="WH_DNA-bd_sf"/>
</dbReference>
<dbReference type="PROSITE" id="PS01117">
    <property type="entry name" value="HTH_MARR_1"/>
    <property type="match status" value="1"/>
</dbReference>
<dbReference type="RefSeq" id="WP_316414696.1">
    <property type="nucleotide sequence ID" value="NZ_AP027080.1"/>
</dbReference>
<dbReference type="KEGG" id="msil:METEAL_09670"/>
<evidence type="ECO:0000259" key="4">
    <source>
        <dbReference type="PROSITE" id="PS50995"/>
    </source>
</evidence>
<evidence type="ECO:0000256" key="2">
    <source>
        <dbReference type="ARBA" id="ARBA00023125"/>
    </source>
</evidence>
<dbReference type="PRINTS" id="PR00598">
    <property type="entry name" value="HTHMARR"/>
</dbReference>
<evidence type="ECO:0000256" key="3">
    <source>
        <dbReference type="ARBA" id="ARBA00023163"/>
    </source>
</evidence>
<organism evidence="5 6">
    <name type="scientific">Mesoterricola silvestris</name>
    <dbReference type="NCBI Taxonomy" id="2927979"/>
    <lineage>
        <taxon>Bacteria</taxon>
        <taxon>Pseudomonadati</taxon>
        <taxon>Acidobacteriota</taxon>
        <taxon>Holophagae</taxon>
        <taxon>Holophagales</taxon>
        <taxon>Holophagaceae</taxon>
        <taxon>Mesoterricola</taxon>
    </lineage>
</organism>
<dbReference type="AlphaFoldDB" id="A0AA48H4M6"/>
<dbReference type="Pfam" id="PF12802">
    <property type="entry name" value="MarR_2"/>
    <property type="match status" value="1"/>
</dbReference>
<accession>A0AA48H4M6</accession>
<keyword evidence="3" id="KW-0804">Transcription</keyword>
<protein>
    <submittedName>
        <fullName evidence="5">MarR family transcriptional regulator</fullName>
    </submittedName>
</protein>
<keyword evidence="6" id="KW-1185">Reference proteome</keyword>
<proteinExistence type="predicted"/>
<dbReference type="SUPFAM" id="SSF46785">
    <property type="entry name" value="Winged helix' DNA-binding domain"/>
    <property type="match status" value="1"/>
</dbReference>
<feature type="domain" description="HTH marR-type" evidence="4">
    <location>
        <begin position="1"/>
        <end position="135"/>
    </location>
</feature>
<dbReference type="GO" id="GO:0003700">
    <property type="term" value="F:DNA-binding transcription factor activity"/>
    <property type="evidence" value="ECO:0007669"/>
    <property type="project" value="InterPro"/>
</dbReference>
<dbReference type="Gene3D" id="1.10.10.10">
    <property type="entry name" value="Winged helix-like DNA-binding domain superfamily/Winged helix DNA-binding domain"/>
    <property type="match status" value="1"/>
</dbReference>
<name>A0AA48H4M6_9BACT</name>
<evidence type="ECO:0000313" key="5">
    <source>
        <dbReference type="EMBL" id="BDU71793.1"/>
    </source>
</evidence>
<evidence type="ECO:0000256" key="1">
    <source>
        <dbReference type="ARBA" id="ARBA00023015"/>
    </source>
</evidence>
<dbReference type="InterPro" id="IPR023187">
    <property type="entry name" value="Tscrpt_reg_MarR-type_CS"/>
</dbReference>